<evidence type="ECO:0000313" key="4">
    <source>
        <dbReference type="Proteomes" id="UP001159427"/>
    </source>
</evidence>
<dbReference type="EMBL" id="CALNXI010000022">
    <property type="protein sequence ID" value="CAH3015351.1"/>
    <property type="molecule type" value="Genomic_DNA"/>
</dbReference>
<dbReference type="PANTHER" id="PTHR45749:SF21">
    <property type="entry name" value="DUF4371 DOMAIN-CONTAINING PROTEIN"/>
    <property type="match status" value="1"/>
</dbReference>
<dbReference type="PANTHER" id="PTHR45749">
    <property type="match status" value="1"/>
</dbReference>
<dbReference type="Proteomes" id="UP001159427">
    <property type="component" value="Unassembled WGS sequence"/>
</dbReference>
<name>A0ABN8N279_9CNID</name>
<dbReference type="SUPFAM" id="SSF52047">
    <property type="entry name" value="RNI-like"/>
    <property type="match status" value="1"/>
</dbReference>
<sequence>MQKITSFFKPNEDDCLPESETCVDQSVSIEALPDEVLIEILKYTSLGEIMSSLCRVSKRWMRLCDTDCLWQIVAIDEWMIQKIDQHPMAIIMSHAEAFTYFSMRNVTIKYSAVALLRHLANSSKLVYLDLSWQDVLRDINFLGKTVCSNLEYLLLDNCKNLNAYSVIQVVQLSSKLKLLSLNGLALSPDNVQAIAHLELSRLFSIGLTVVHNSTPSNAATIELSSKCIDPVGKPHQPHNFSFPKKKIGQWNRSFKANWFNDFPWLHYVEESDSVICYVCAHQNKKGNLSTAKNKELTFIKGGYSNWKNAIARFQEHQKSNCHILACEHQGLAMQGHTDAESNFNQLLKLRANDVPLLTDWLQRKNDKYTCHEIQTELVSIMADIVSRQLVTSLDNSFFSILCDEYTDVSNKEQLTLCVRWIDKELEAHEDFLGFVNIPNIRADTIEAVIKDVFIRLGLSFSNC</sequence>
<gene>
    <name evidence="2" type="ORF">PEVE_00015523</name>
    <name evidence="3" type="ORF">PEVE_00040214</name>
</gene>
<feature type="domain" description="F-box" evidence="1">
    <location>
        <begin position="26"/>
        <end position="73"/>
    </location>
</feature>
<dbReference type="SMART" id="SM00597">
    <property type="entry name" value="ZnF_TTF"/>
    <property type="match status" value="1"/>
</dbReference>
<reference evidence="3 4" key="1">
    <citation type="submission" date="2022-05" db="EMBL/GenBank/DDBJ databases">
        <authorList>
            <consortium name="Genoscope - CEA"/>
            <person name="William W."/>
        </authorList>
    </citation>
    <scope>NUCLEOTIDE SEQUENCE [LARGE SCALE GENOMIC DNA]</scope>
</reference>
<accession>A0ABN8N279</accession>
<dbReference type="InterPro" id="IPR001810">
    <property type="entry name" value="F-box_dom"/>
</dbReference>
<dbReference type="Gene3D" id="1.20.1280.50">
    <property type="match status" value="1"/>
</dbReference>
<proteinExistence type="predicted"/>
<keyword evidence="4" id="KW-1185">Reference proteome</keyword>
<evidence type="ECO:0000313" key="2">
    <source>
        <dbReference type="EMBL" id="CAH3015351.1"/>
    </source>
</evidence>
<dbReference type="SUPFAM" id="SSF81383">
    <property type="entry name" value="F-box domain"/>
    <property type="match status" value="1"/>
</dbReference>
<evidence type="ECO:0000259" key="1">
    <source>
        <dbReference type="PROSITE" id="PS50181"/>
    </source>
</evidence>
<dbReference type="Pfam" id="PF14291">
    <property type="entry name" value="DUF4371"/>
    <property type="match status" value="1"/>
</dbReference>
<protein>
    <recommendedName>
        <fullName evidence="1">F-box domain-containing protein</fullName>
    </recommendedName>
</protein>
<dbReference type="InterPro" id="IPR006580">
    <property type="entry name" value="Znf_TTF"/>
</dbReference>
<dbReference type="InterPro" id="IPR032675">
    <property type="entry name" value="LRR_dom_sf"/>
</dbReference>
<dbReference type="Gene3D" id="3.80.10.10">
    <property type="entry name" value="Ribonuclease Inhibitor"/>
    <property type="match status" value="1"/>
</dbReference>
<dbReference type="PROSITE" id="PS50181">
    <property type="entry name" value="FBOX"/>
    <property type="match status" value="1"/>
</dbReference>
<dbReference type="EMBL" id="CALNXI010000729">
    <property type="protein sequence ID" value="CAH3041347.1"/>
    <property type="molecule type" value="Genomic_DNA"/>
</dbReference>
<organism evidence="3 4">
    <name type="scientific">Porites evermanni</name>
    <dbReference type="NCBI Taxonomy" id="104178"/>
    <lineage>
        <taxon>Eukaryota</taxon>
        <taxon>Metazoa</taxon>
        <taxon>Cnidaria</taxon>
        <taxon>Anthozoa</taxon>
        <taxon>Hexacorallia</taxon>
        <taxon>Scleractinia</taxon>
        <taxon>Fungiina</taxon>
        <taxon>Poritidae</taxon>
        <taxon>Porites</taxon>
    </lineage>
</organism>
<comment type="caution">
    <text evidence="3">The sequence shown here is derived from an EMBL/GenBank/DDBJ whole genome shotgun (WGS) entry which is preliminary data.</text>
</comment>
<dbReference type="InterPro" id="IPR036047">
    <property type="entry name" value="F-box-like_dom_sf"/>
</dbReference>
<evidence type="ECO:0000313" key="3">
    <source>
        <dbReference type="EMBL" id="CAH3041347.1"/>
    </source>
</evidence>
<dbReference type="InterPro" id="IPR025398">
    <property type="entry name" value="DUF4371"/>
</dbReference>
<dbReference type="Pfam" id="PF12937">
    <property type="entry name" value="F-box-like"/>
    <property type="match status" value="1"/>
</dbReference>